<dbReference type="PROSITE" id="PS50112">
    <property type="entry name" value="PAS"/>
    <property type="match status" value="1"/>
</dbReference>
<dbReference type="PANTHER" id="PTHR44757:SF2">
    <property type="entry name" value="BIOFILM ARCHITECTURE MAINTENANCE PROTEIN MBAA"/>
    <property type="match status" value="1"/>
</dbReference>
<dbReference type="SUPFAM" id="SSF55785">
    <property type="entry name" value="PYP-like sensor domain (PAS domain)"/>
    <property type="match status" value="1"/>
</dbReference>
<feature type="domain" description="EAL" evidence="3">
    <location>
        <begin position="800"/>
        <end position="1050"/>
    </location>
</feature>
<dbReference type="Proteomes" id="UP000238220">
    <property type="component" value="Unassembled WGS sequence"/>
</dbReference>
<evidence type="ECO:0000259" key="4">
    <source>
        <dbReference type="PROSITE" id="PS50887"/>
    </source>
</evidence>
<dbReference type="NCBIfam" id="TIGR00229">
    <property type="entry name" value="sensory_box"/>
    <property type="match status" value="1"/>
</dbReference>
<dbReference type="PANTHER" id="PTHR44757">
    <property type="entry name" value="DIGUANYLATE CYCLASE DGCP"/>
    <property type="match status" value="1"/>
</dbReference>
<dbReference type="InterPro" id="IPR000160">
    <property type="entry name" value="GGDEF_dom"/>
</dbReference>
<dbReference type="Pfam" id="PF00990">
    <property type="entry name" value="GGDEF"/>
    <property type="match status" value="1"/>
</dbReference>
<dbReference type="InterPro" id="IPR001633">
    <property type="entry name" value="EAL_dom"/>
</dbReference>
<dbReference type="EMBL" id="PSNW01000014">
    <property type="protein sequence ID" value="PPE72243.1"/>
    <property type="molecule type" value="Genomic_DNA"/>
</dbReference>
<feature type="transmembrane region" description="Helical" evidence="1">
    <location>
        <begin position="379"/>
        <end position="402"/>
    </location>
</feature>
<dbReference type="CDD" id="cd00130">
    <property type="entry name" value="PAS"/>
    <property type="match status" value="1"/>
</dbReference>
<dbReference type="Gene3D" id="3.30.70.270">
    <property type="match status" value="1"/>
</dbReference>
<evidence type="ECO:0000259" key="2">
    <source>
        <dbReference type="PROSITE" id="PS50112"/>
    </source>
</evidence>
<dbReference type="Gene3D" id="3.20.20.450">
    <property type="entry name" value="EAL domain"/>
    <property type="match status" value="1"/>
</dbReference>
<dbReference type="InterPro" id="IPR043128">
    <property type="entry name" value="Rev_trsase/Diguanyl_cyclase"/>
</dbReference>
<dbReference type="InterPro" id="IPR052155">
    <property type="entry name" value="Biofilm_reg_signaling"/>
</dbReference>
<dbReference type="SUPFAM" id="SSF141868">
    <property type="entry name" value="EAL domain-like"/>
    <property type="match status" value="1"/>
</dbReference>
<evidence type="ECO:0000313" key="5">
    <source>
        <dbReference type="EMBL" id="PPE72243.1"/>
    </source>
</evidence>
<organism evidence="5 6">
    <name type="scientific">Solimonas fluminis</name>
    <dbReference type="NCBI Taxonomy" id="2086571"/>
    <lineage>
        <taxon>Bacteria</taxon>
        <taxon>Pseudomonadati</taxon>
        <taxon>Pseudomonadota</taxon>
        <taxon>Gammaproteobacteria</taxon>
        <taxon>Nevskiales</taxon>
        <taxon>Nevskiaceae</taxon>
        <taxon>Solimonas</taxon>
    </lineage>
</organism>
<keyword evidence="1" id="KW-1133">Transmembrane helix</keyword>
<dbReference type="InterPro" id="IPR029787">
    <property type="entry name" value="Nucleotide_cyclase"/>
</dbReference>
<keyword evidence="6" id="KW-1185">Reference proteome</keyword>
<dbReference type="Pfam" id="PF00563">
    <property type="entry name" value="EAL"/>
    <property type="match status" value="1"/>
</dbReference>
<dbReference type="InterPro" id="IPR035965">
    <property type="entry name" value="PAS-like_dom_sf"/>
</dbReference>
<accession>A0A2S5TB62</accession>
<keyword evidence="1" id="KW-0472">Membrane</keyword>
<dbReference type="InterPro" id="IPR013656">
    <property type="entry name" value="PAS_4"/>
</dbReference>
<evidence type="ECO:0000259" key="3">
    <source>
        <dbReference type="PROSITE" id="PS50883"/>
    </source>
</evidence>
<name>A0A2S5TB62_9GAMM</name>
<gene>
    <name evidence="5" type="ORF">C3942_19240</name>
</gene>
<dbReference type="PROSITE" id="PS50883">
    <property type="entry name" value="EAL"/>
    <property type="match status" value="1"/>
</dbReference>
<sequence length="1050" mass="114055">MAFPMNAQAPSPKTAALPVLRWHETLQFKLVAMLTLLLLLALVAAAIAGKFLVHDELTGETFRYEQESGRRLALEIGQYAAQAEELARSIAALVPHAHPDSLRTLVPALAAGTGYAAVGIWPEPYTLRSDAERASLLWMRGADGRLQQREDYNDPRVVPYWRERWYTPARQLQEPRCSWSLSVRDPLSKAATLICSLPLQREGRFAGVVTVALPIPAVLEAFAARSRDQRGYSLLLDAENNILAASPALAEKLPQDKPLNLAGLAQEFAAYNPLALALHERNEALLAEFAQSPLAAAAKKLKADTREMSPEEAQTAMLALWMGGKDRPLWEAEPGFVRLGADPVLGGRSYVSAFELGYPGWRLLRVTSASEGFAGADALFLRMLGLTAVALVILVALLYLGFRVLVLGPLSKMVERMSETSGTNDTLGLLANDSAANELGLFAHWHNERVRQLRDVTDRNISINSQLATETSERRKLQESSARQLERHSLALQALDEAVISTDENGRVEDMNPAAERLTGTPLKAARGQAFAEVCVTRHAGSDGASDSYSDLARAAMERGARIEHGDSMVIVPRGGAERPVMATATPIRTRSNRIAGAVVVLRERSTAQAAAGPGRSATESARVAGIKDPLTGLPLRGACEQRLRELIDAAKLAPRGHAMLWLDLDHFSRVADSGGTAAGDAVLVRLSELLANLTGSAGELFRIGADRFAILLGNSSADRARTFAEALRRTVASTRFAWEARQYNLTPSIGITEFNGQSEGALDVMRRAEEACAAAKRAGRNSIKVYDESMSRHRAPVDDAIWARRIRNGLEQGLLHLTTQTLQQAQPRRGQMLELQLALEDEEGFWTPAPGFMPAAERQRLAGELDRWTVQRILGQLARQPESLGDLGLLFIPLSGVSLIDPRFIESVIEQLGQSNAVTADRICFLADQKALLAHPQSAANFAGTLRSMGCRLAIDGFSARGAGELALLRALPAEFLRVDATLYPAAASDPGEQALAESTLRLARALERRLIVHNLDDPRLAELWRRIGADYLQGNALARAVPLVFASG</sequence>
<dbReference type="SMART" id="SM00267">
    <property type="entry name" value="GGDEF"/>
    <property type="match status" value="1"/>
</dbReference>
<proteinExistence type="predicted"/>
<dbReference type="InterPro" id="IPR035919">
    <property type="entry name" value="EAL_sf"/>
</dbReference>
<dbReference type="AlphaFoldDB" id="A0A2S5TB62"/>
<feature type="domain" description="PAS" evidence="2">
    <location>
        <begin position="484"/>
        <end position="520"/>
    </location>
</feature>
<dbReference type="InterPro" id="IPR000014">
    <property type="entry name" value="PAS"/>
</dbReference>
<dbReference type="Gene3D" id="3.30.450.20">
    <property type="entry name" value="PAS domain"/>
    <property type="match status" value="2"/>
</dbReference>
<dbReference type="CDD" id="cd01948">
    <property type="entry name" value="EAL"/>
    <property type="match status" value="1"/>
</dbReference>
<reference evidence="5 6" key="1">
    <citation type="submission" date="2018-02" db="EMBL/GenBank/DDBJ databases">
        <title>Genome sequencing of Solimonas sp. HR-BB.</title>
        <authorList>
            <person name="Lee Y."/>
            <person name="Jeon C.O."/>
        </authorList>
    </citation>
    <scope>NUCLEOTIDE SEQUENCE [LARGE SCALE GENOMIC DNA]</scope>
    <source>
        <strain evidence="5 6">HR-BB</strain>
    </source>
</reference>
<comment type="caution">
    <text evidence="5">The sequence shown here is derived from an EMBL/GenBank/DDBJ whole genome shotgun (WGS) entry which is preliminary data.</text>
</comment>
<dbReference type="NCBIfam" id="TIGR00254">
    <property type="entry name" value="GGDEF"/>
    <property type="match status" value="1"/>
</dbReference>
<protein>
    <submittedName>
        <fullName evidence="5">Uncharacterized protein</fullName>
    </submittedName>
</protein>
<feature type="domain" description="GGDEF" evidence="4">
    <location>
        <begin position="656"/>
        <end position="789"/>
    </location>
</feature>
<keyword evidence="1" id="KW-0812">Transmembrane</keyword>
<feature type="transmembrane region" description="Helical" evidence="1">
    <location>
        <begin position="30"/>
        <end position="53"/>
    </location>
</feature>
<dbReference type="SMART" id="SM00091">
    <property type="entry name" value="PAS"/>
    <property type="match status" value="1"/>
</dbReference>
<dbReference type="SMART" id="SM00052">
    <property type="entry name" value="EAL"/>
    <property type="match status" value="1"/>
</dbReference>
<dbReference type="CDD" id="cd01949">
    <property type="entry name" value="GGDEF"/>
    <property type="match status" value="1"/>
</dbReference>
<evidence type="ECO:0000313" key="6">
    <source>
        <dbReference type="Proteomes" id="UP000238220"/>
    </source>
</evidence>
<dbReference type="Pfam" id="PF08448">
    <property type="entry name" value="PAS_4"/>
    <property type="match status" value="1"/>
</dbReference>
<dbReference type="PROSITE" id="PS50887">
    <property type="entry name" value="GGDEF"/>
    <property type="match status" value="1"/>
</dbReference>
<dbReference type="SUPFAM" id="SSF55073">
    <property type="entry name" value="Nucleotide cyclase"/>
    <property type="match status" value="1"/>
</dbReference>
<evidence type="ECO:0000256" key="1">
    <source>
        <dbReference type="SAM" id="Phobius"/>
    </source>
</evidence>